<dbReference type="PANTHER" id="PTHR22589">
    <property type="entry name" value="CARNITINE O-ACYLTRANSFERASE"/>
    <property type="match status" value="1"/>
</dbReference>
<evidence type="ECO:0000256" key="3">
    <source>
        <dbReference type="ARBA" id="ARBA00023315"/>
    </source>
</evidence>
<dbReference type="Proteomes" id="UP001208570">
    <property type="component" value="Unassembled WGS sequence"/>
</dbReference>
<dbReference type="InterPro" id="IPR042231">
    <property type="entry name" value="Cho/carn_acyl_trans_2"/>
</dbReference>
<protein>
    <recommendedName>
        <fullName evidence="6">Choline/carnitine acyltransferase domain-containing protein</fullName>
    </recommendedName>
</protein>
<evidence type="ECO:0000259" key="6">
    <source>
        <dbReference type="Pfam" id="PF00755"/>
    </source>
</evidence>
<dbReference type="GO" id="GO:0005739">
    <property type="term" value="C:mitochondrion"/>
    <property type="evidence" value="ECO:0007669"/>
    <property type="project" value="TreeGrafter"/>
</dbReference>
<dbReference type="GO" id="GO:0006635">
    <property type="term" value="P:fatty acid beta-oxidation"/>
    <property type="evidence" value="ECO:0007669"/>
    <property type="project" value="TreeGrafter"/>
</dbReference>
<accession>A0AAD9JDN6</accession>
<dbReference type="Gene3D" id="3.30.559.70">
    <property type="entry name" value="Choline/Carnitine o-acyltransferase, domain 2"/>
    <property type="match status" value="1"/>
</dbReference>
<comment type="caution">
    <text evidence="7">The sequence shown here is derived from an EMBL/GenBank/DDBJ whole genome shotgun (WGS) entry which is preliminary data.</text>
</comment>
<feature type="domain" description="Choline/carnitine acyltransferase" evidence="6">
    <location>
        <begin position="32"/>
        <end position="625"/>
    </location>
</feature>
<sequence>MMFSSSAPTSDPDFLHKSILPTDHFQASLPHLPIPKLEETCTRYLKAQRPLLTDEEYSKTEKIVDQFKNNEGRTLNEELVATDKKNKHTNYVSEAWFDMYLKDRRAICLNQNPFMAFNDDPRSEYNDQLIRSTNFLVSSLRFMKTLQANVLDPEVFHLNPAKSDNNTFRRVVRLIPKPLAFYGAALLYKAYPLDMSQYHRLFASTRIPRPDKDELLSSPNSRHIVVLRKGHFYVFDVLDVNGKILPVEQIMSHLKYILTDNVKPPEFPLAVLTSQDRDTWTKLRQDIVESGNAETLNKVDAGLFVLCLDDEELNDSGSLCRSFLHGNGMNRWFDKSFSLLMTANGKAAVNFEHSWGDGVAVLRYFNDVFKDTTKNAHVHPDTKPAKVDSKAAVKRLEFQLSDTTKQGILDSLIDFNKTTSSLDMDFIKYEACTKKDIKKYKLSPDSFMQLSFQMAFYRQYQKTVATYESCSTAAFKHGRTETIRPATTMTQKACQMFDKSSGVLPSVSELQQCVRECSKIHSQLTKEAAMGQGFDRHLFGLKTLSTKMGGELPEIFRDPAYASINHNILSTSTLSSSAVMFGGFAPVVQDGYGIGYGIDDSYLGSIITSYPPHRKVGQFVQCIEESLTDLGNVMEGKPLK</sequence>
<dbReference type="SUPFAM" id="SSF52777">
    <property type="entry name" value="CoA-dependent acyltransferases"/>
    <property type="match status" value="2"/>
</dbReference>
<organism evidence="7 8">
    <name type="scientific">Paralvinella palmiformis</name>
    <dbReference type="NCBI Taxonomy" id="53620"/>
    <lineage>
        <taxon>Eukaryota</taxon>
        <taxon>Metazoa</taxon>
        <taxon>Spiralia</taxon>
        <taxon>Lophotrochozoa</taxon>
        <taxon>Annelida</taxon>
        <taxon>Polychaeta</taxon>
        <taxon>Sedentaria</taxon>
        <taxon>Canalipalpata</taxon>
        <taxon>Terebellida</taxon>
        <taxon>Terebelliformia</taxon>
        <taxon>Alvinellidae</taxon>
        <taxon>Paralvinella</taxon>
    </lineage>
</organism>
<dbReference type="GO" id="GO:0004095">
    <property type="term" value="F:carnitine O-palmitoyltransferase activity"/>
    <property type="evidence" value="ECO:0007669"/>
    <property type="project" value="TreeGrafter"/>
</dbReference>
<dbReference type="Gene3D" id="3.30.559.10">
    <property type="entry name" value="Chloramphenicol acetyltransferase-like domain"/>
    <property type="match status" value="1"/>
</dbReference>
<dbReference type="Pfam" id="PF00755">
    <property type="entry name" value="Carn_acyltransf"/>
    <property type="match status" value="1"/>
</dbReference>
<dbReference type="PANTHER" id="PTHR22589:SF16">
    <property type="entry name" value="CARNITINE O-PALMITOYLTRANSFERASE 2, MITOCHONDRIAL"/>
    <property type="match status" value="1"/>
</dbReference>
<name>A0AAD9JDN6_9ANNE</name>
<feature type="active site" description="Proton acceptor" evidence="4">
    <location>
        <position position="353"/>
    </location>
</feature>
<evidence type="ECO:0000313" key="7">
    <source>
        <dbReference type="EMBL" id="KAK2151234.1"/>
    </source>
</evidence>
<comment type="similarity">
    <text evidence="1 5">Belongs to the carnitine/choline acetyltransferase family.</text>
</comment>
<evidence type="ECO:0000313" key="8">
    <source>
        <dbReference type="Proteomes" id="UP001208570"/>
    </source>
</evidence>
<keyword evidence="2 5" id="KW-0808">Transferase</keyword>
<dbReference type="InterPro" id="IPR039551">
    <property type="entry name" value="Cho/carn_acyl_trans"/>
</dbReference>
<proteinExistence type="inferred from homology"/>
<evidence type="ECO:0000256" key="5">
    <source>
        <dbReference type="RuleBase" id="RU003801"/>
    </source>
</evidence>
<evidence type="ECO:0000256" key="1">
    <source>
        <dbReference type="ARBA" id="ARBA00005232"/>
    </source>
</evidence>
<evidence type="ECO:0000256" key="4">
    <source>
        <dbReference type="PIRSR" id="PIRSR600542-1"/>
    </source>
</evidence>
<keyword evidence="8" id="KW-1185">Reference proteome</keyword>
<dbReference type="EMBL" id="JAODUP010000371">
    <property type="protein sequence ID" value="KAK2151234.1"/>
    <property type="molecule type" value="Genomic_DNA"/>
</dbReference>
<dbReference type="InterPro" id="IPR023213">
    <property type="entry name" value="CAT-like_dom_sf"/>
</dbReference>
<reference evidence="7" key="1">
    <citation type="journal article" date="2023" name="Mol. Biol. Evol.">
        <title>Third-Generation Sequencing Reveals the Adaptive Role of the Epigenome in Three Deep-Sea Polychaetes.</title>
        <authorList>
            <person name="Perez M."/>
            <person name="Aroh O."/>
            <person name="Sun Y."/>
            <person name="Lan Y."/>
            <person name="Juniper S.K."/>
            <person name="Young C.R."/>
            <person name="Angers B."/>
            <person name="Qian P.Y."/>
        </authorList>
    </citation>
    <scope>NUCLEOTIDE SEQUENCE</scope>
    <source>
        <strain evidence="7">P08H-3</strain>
    </source>
</reference>
<dbReference type="AlphaFoldDB" id="A0AAD9JDN6"/>
<evidence type="ECO:0000256" key="2">
    <source>
        <dbReference type="ARBA" id="ARBA00022679"/>
    </source>
</evidence>
<keyword evidence="3 5" id="KW-0012">Acyltransferase</keyword>
<dbReference type="InterPro" id="IPR000542">
    <property type="entry name" value="Carn_acyl_trans"/>
</dbReference>
<gene>
    <name evidence="7" type="ORF">LSH36_371g00007</name>
</gene>
<dbReference type="PROSITE" id="PS00440">
    <property type="entry name" value="ACYLTRANSF_C_2"/>
    <property type="match status" value="1"/>
</dbReference>